<accession>A0A4P6ZGE9</accession>
<organism evidence="3 4">
    <name type="scientific">Chryseobacterium salivictor</name>
    <dbReference type="NCBI Taxonomy" id="2547600"/>
    <lineage>
        <taxon>Bacteria</taxon>
        <taxon>Pseudomonadati</taxon>
        <taxon>Bacteroidota</taxon>
        <taxon>Flavobacteriia</taxon>
        <taxon>Flavobacteriales</taxon>
        <taxon>Weeksellaceae</taxon>
        <taxon>Chryseobacterium group</taxon>
        <taxon>Chryseobacterium</taxon>
    </lineage>
</organism>
<evidence type="ECO:0000256" key="1">
    <source>
        <dbReference type="SAM" id="Coils"/>
    </source>
</evidence>
<evidence type="ECO:0000256" key="2">
    <source>
        <dbReference type="SAM" id="MobiDB-lite"/>
    </source>
</evidence>
<feature type="coiled-coil region" evidence="1">
    <location>
        <begin position="51"/>
        <end position="81"/>
    </location>
</feature>
<gene>
    <name evidence="3" type="ORF">NBC122_01952</name>
</gene>
<dbReference type="OrthoDB" id="1249982at2"/>
<evidence type="ECO:0000313" key="4">
    <source>
        <dbReference type="Proteomes" id="UP000294419"/>
    </source>
</evidence>
<protein>
    <submittedName>
        <fullName evidence="3">Uncharacterized protein</fullName>
    </submittedName>
</protein>
<feature type="compositionally biased region" description="Acidic residues" evidence="2">
    <location>
        <begin position="106"/>
        <end position="151"/>
    </location>
</feature>
<proteinExistence type="predicted"/>
<dbReference type="EMBL" id="CP037954">
    <property type="protein sequence ID" value="QBO58760.1"/>
    <property type="molecule type" value="Genomic_DNA"/>
</dbReference>
<dbReference type="RefSeq" id="WP_133440159.1">
    <property type="nucleotide sequence ID" value="NZ_CP037954.1"/>
</dbReference>
<keyword evidence="4" id="KW-1185">Reference proteome</keyword>
<dbReference type="Proteomes" id="UP000294419">
    <property type="component" value="Chromosome"/>
</dbReference>
<name>A0A4P6ZGE9_9FLAO</name>
<evidence type="ECO:0000313" key="3">
    <source>
        <dbReference type="EMBL" id="QBO58760.1"/>
    </source>
</evidence>
<feature type="region of interest" description="Disordered" evidence="2">
    <location>
        <begin position="93"/>
        <end position="156"/>
    </location>
</feature>
<sequence>MIDKNFYLENLSAFDILIEDEDRKQAEAVIFRVFSMLQRDKIWLRDVATEEEIFEEDAEFLEEVEEELRELDEKYEFRFDEFYRLVQQEMKKIQSKSNADPKEEDHSDQDEYEDEDDDLFSEEDDGFDDDDLYEEDKDEDDDDDDDEDDQDEFSHLSDEELDLIEDFILASAKTRFNFPQFVQDFPEGDAIFVEGEFLLPLIAGKAFGETDTEIAGKMLSSFMMLGYQIEMNELLQMIQDKGKELGAEILAFKIAADSLQQGAHPRDIVRQLEQLSGR</sequence>
<keyword evidence="1" id="KW-0175">Coiled coil</keyword>
<dbReference type="AlphaFoldDB" id="A0A4P6ZGE9"/>
<dbReference type="KEGG" id="csal:NBC122_01952"/>
<reference evidence="3 4" key="1">
    <citation type="submission" date="2019-03" db="EMBL/GenBank/DDBJ databases">
        <authorList>
            <person name="Kim H."/>
            <person name="Yu S.-M."/>
        </authorList>
    </citation>
    <scope>NUCLEOTIDE SEQUENCE [LARGE SCALE GENOMIC DNA]</scope>
    <source>
        <strain evidence="3 4">NBC122</strain>
    </source>
</reference>